<keyword evidence="2 10" id="KW-0813">Transport</keyword>
<dbReference type="Proteomes" id="UP001270362">
    <property type="component" value="Unassembled WGS sequence"/>
</dbReference>
<gene>
    <name evidence="13" type="ORF">B0T22DRAFT_22309</name>
</gene>
<protein>
    <recommendedName>
        <fullName evidence="7 10">Peroxisomal membrane protein PEX14</fullName>
    </recommendedName>
    <alternativeName>
        <fullName evidence="8 10">Peroxin-14</fullName>
    </alternativeName>
</protein>
<dbReference type="Gene3D" id="1.10.10.10">
    <property type="entry name" value="Winged helix-like DNA-binding domain superfamily/Winged helix DNA-binding domain"/>
    <property type="match status" value="1"/>
</dbReference>
<evidence type="ECO:0000259" key="12">
    <source>
        <dbReference type="Pfam" id="PF04695"/>
    </source>
</evidence>
<keyword evidence="5 10" id="KW-0472">Membrane</keyword>
<evidence type="ECO:0000256" key="5">
    <source>
        <dbReference type="ARBA" id="ARBA00023136"/>
    </source>
</evidence>
<comment type="caution">
    <text evidence="13">The sequence shown here is derived from an EMBL/GenBank/DDBJ whole genome shotgun (WGS) entry which is preliminary data.</text>
</comment>
<dbReference type="GO" id="GO:1990429">
    <property type="term" value="C:peroxisomal importomer complex"/>
    <property type="evidence" value="ECO:0007669"/>
    <property type="project" value="TreeGrafter"/>
</dbReference>
<evidence type="ECO:0000256" key="8">
    <source>
        <dbReference type="ARBA" id="ARBA00029691"/>
    </source>
</evidence>
<keyword evidence="14" id="KW-1185">Reference proteome</keyword>
<feature type="compositionally biased region" description="Low complexity" evidence="11">
    <location>
        <begin position="275"/>
        <end position="287"/>
    </location>
</feature>
<evidence type="ECO:0000256" key="9">
    <source>
        <dbReference type="ARBA" id="ARBA00046271"/>
    </source>
</evidence>
<evidence type="ECO:0000256" key="10">
    <source>
        <dbReference type="RuleBase" id="RU367032"/>
    </source>
</evidence>
<evidence type="ECO:0000313" key="13">
    <source>
        <dbReference type="EMBL" id="KAK3692685.1"/>
    </source>
</evidence>
<dbReference type="EMBL" id="JAULSO010000001">
    <property type="protein sequence ID" value="KAK3692685.1"/>
    <property type="molecule type" value="Genomic_DNA"/>
</dbReference>
<evidence type="ECO:0000256" key="7">
    <source>
        <dbReference type="ARBA" id="ARBA00029502"/>
    </source>
</evidence>
<feature type="compositionally biased region" description="Low complexity" evidence="11">
    <location>
        <begin position="348"/>
        <end position="389"/>
    </location>
</feature>
<comment type="similarity">
    <text evidence="1 10">Belongs to the peroxin-14 family.</text>
</comment>
<comment type="function">
    <text evidence="10">Component of the PEX13-PEX14 docking complex, a translocon channel that specifically mediates the import of peroxisomal cargo proteins bound to PEX5 receptor. The PEX13-PEX14 docking complex forms a large import pore which can be opened to a diameter of about 9 nm. Mechanistically, PEX5 receptor along with cargo proteins associates with the PEX14 subunit of the PEX13-PEX14 docking complex in the cytosol, leading to the insertion of the receptor into the organelle membrane with the concomitant translocation of the cargo into the peroxisome matrix.</text>
</comment>
<evidence type="ECO:0000256" key="11">
    <source>
        <dbReference type="SAM" id="MobiDB-lite"/>
    </source>
</evidence>
<organism evidence="13 14">
    <name type="scientific">Podospora appendiculata</name>
    <dbReference type="NCBI Taxonomy" id="314037"/>
    <lineage>
        <taxon>Eukaryota</taxon>
        <taxon>Fungi</taxon>
        <taxon>Dikarya</taxon>
        <taxon>Ascomycota</taxon>
        <taxon>Pezizomycotina</taxon>
        <taxon>Sordariomycetes</taxon>
        <taxon>Sordariomycetidae</taxon>
        <taxon>Sordariales</taxon>
        <taxon>Podosporaceae</taxon>
        <taxon>Podospora</taxon>
    </lineage>
</organism>
<dbReference type="PANTHER" id="PTHR23058:SF0">
    <property type="entry name" value="PEROXISOMAL MEMBRANE PROTEIN PEX14"/>
    <property type="match status" value="1"/>
</dbReference>
<dbReference type="Pfam" id="PF04695">
    <property type="entry name" value="Pex14_N"/>
    <property type="match status" value="1"/>
</dbReference>
<accession>A0AAE0XG80</accession>
<feature type="compositionally biased region" description="Low complexity" evidence="11">
    <location>
        <begin position="324"/>
        <end position="336"/>
    </location>
</feature>
<feature type="domain" description="Peroxisome membrane anchor protein Pex14p N-terminal" evidence="12">
    <location>
        <begin position="4"/>
        <end position="48"/>
    </location>
</feature>
<reference evidence="13" key="1">
    <citation type="journal article" date="2023" name="Mol. Phylogenet. Evol.">
        <title>Genome-scale phylogeny and comparative genomics of the fungal order Sordariales.</title>
        <authorList>
            <person name="Hensen N."/>
            <person name="Bonometti L."/>
            <person name="Westerberg I."/>
            <person name="Brannstrom I.O."/>
            <person name="Guillou S."/>
            <person name="Cros-Aarteil S."/>
            <person name="Calhoun S."/>
            <person name="Haridas S."/>
            <person name="Kuo A."/>
            <person name="Mondo S."/>
            <person name="Pangilinan J."/>
            <person name="Riley R."/>
            <person name="LaButti K."/>
            <person name="Andreopoulos B."/>
            <person name="Lipzen A."/>
            <person name="Chen C."/>
            <person name="Yan M."/>
            <person name="Daum C."/>
            <person name="Ng V."/>
            <person name="Clum A."/>
            <person name="Steindorff A."/>
            <person name="Ohm R.A."/>
            <person name="Martin F."/>
            <person name="Silar P."/>
            <person name="Natvig D.O."/>
            <person name="Lalanne C."/>
            <person name="Gautier V."/>
            <person name="Ament-Velasquez S.L."/>
            <person name="Kruys A."/>
            <person name="Hutchinson M.I."/>
            <person name="Powell A.J."/>
            <person name="Barry K."/>
            <person name="Miller A.N."/>
            <person name="Grigoriev I.V."/>
            <person name="Debuchy R."/>
            <person name="Gladieux P."/>
            <person name="Hiltunen Thoren M."/>
            <person name="Johannesson H."/>
        </authorList>
    </citation>
    <scope>NUCLEOTIDE SEQUENCE</scope>
    <source>
        <strain evidence="13">CBS 314.62</strain>
    </source>
</reference>
<feature type="compositionally biased region" description="Low complexity" evidence="11">
    <location>
        <begin position="67"/>
        <end position="76"/>
    </location>
</feature>
<evidence type="ECO:0000256" key="2">
    <source>
        <dbReference type="ARBA" id="ARBA00022448"/>
    </source>
</evidence>
<proteinExistence type="inferred from homology"/>
<dbReference type="FunFam" id="1.10.10.10:FF:000489">
    <property type="entry name" value="Putative peroxisomal membrane anchor protein"/>
    <property type="match status" value="1"/>
</dbReference>
<dbReference type="InterPro" id="IPR036388">
    <property type="entry name" value="WH-like_DNA-bd_sf"/>
</dbReference>
<dbReference type="GO" id="GO:0005778">
    <property type="term" value="C:peroxisomal membrane"/>
    <property type="evidence" value="ECO:0007669"/>
    <property type="project" value="UniProtKB-SubCell"/>
</dbReference>
<feature type="compositionally biased region" description="Polar residues" evidence="11">
    <location>
        <begin position="255"/>
        <end position="274"/>
    </location>
</feature>
<feature type="region of interest" description="Disordered" evidence="11">
    <location>
        <begin position="53"/>
        <end position="76"/>
    </location>
</feature>
<evidence type="ECO:0000256" key="3">
    <source>
        <dbReference type="ARBA" id="ARBA00022927"/>
    </source>
</evidence>
<keyword evidence="4" id="KW-0811">Translocation</keyword>
<evidence type="ECO:0000256" key="4">
    <source>
        <dbReference type="ARBA" id="ARBA00023010"/>
    </source>
</evidence>
<dbReference type="InterPro" id="IPR006785">
    <property type="entry name" value="Pex14_N"/>
</dbReference>
<dbReference type="GO" id="GO:0005102">
    <property type="term" value="F:signaling receptor binding"/>
    <property type="evidence" value="ECO:0007669"/>
    <property type="project" value="TreeGrafter"/>
</dbReference>
<feature type="compositionally biased region" description="Low complexity" evidence="11">
    <location>
        <begin position="294"/>
        <end position="310"/>
    </location>
</feature>
<feature type="region of interest" description="Disordered" evidence="11">
    <location>
        <begin position="255"/>
        <end position="389"/>
    </location>
</feature>
<dbReference type="PANTHER" id="PTHR23058">
    <property type="entry name" value="PEROXISOMAL MEMBRANE PROTEIN PEX14"/>
    <property type="match status" value="1"/>
</dbReference>
<dbReference type="AlphaFoldDB" id="A0AAE0XG80"/>
<dbReference type="GO" id="GO:0016560">
    <property type="term" value="P:protein import into peroxisome matrix, docking"/>
    <property type="evidence" value="ECO:0007669"/>
    <property type="project" value="UniProtKB-UniRule"/>
</dbReference>
<evidence type="ECO:0000256" key="6">
    <source>
        <dbReference type="ARBA" id="ARBA00023140"/>
    </source>
</evidence>
<keyword evidence="6 10" id="KW-0576">Peroxisome</keyword>
<name>A0AAE0XG80_9PEZI</name>
<evidence type="ECO:0000313" key="14">
    <source>
        <dbReference type="Proteomes" id="UP001270362"/>
    </source>
</evidence>
<dbReference type="InterPro" id="IPR025655">
    <property type="entry name" value="PEX14"/>
</dbReference>
<comment type="subcellular location">
    <subcellularLocation>
        <location evidence="9 10">Peroxisome membrane</location>
    </subcellularLocation>
</comment>
<keyword evidence="3 10" id="KW-0653">Protein transport</keyword>
<sequence>MAIREDLVASAAQFLQDPSVASSPIEKRIAFLQAKNLTQEEVSAALARVGSEIGPPQAYAPPSTSSQAIQQQQPPPYYAQYPQQQQQQQYPPYAWPQAPPAVPRRDWRDWFIMATVVGGVSYGLFNLGKRYVYPLIAPPTPERLEQDKKSIDEQFEKTFALVDQLAKDTETLKAAEQERTERLDTALNELESVISDLKSANRRRDDEAQRVRDDVQNLKESIPRAMNTSKDQTDNRLKELNAELKSLKTLISQRMNPTATSASVSNYLRPTSGNATPSSPAVSPAPTGNENVDTTTASTASTSTNSKAATVADEQPKREYPDFSGGVSRSSPFSSGAKASIPAWQMMASKGATSTSTSTPAPAPAAAASSSSVADAGTSSSAQGSAGSA</sequence>
<evidence type="ECO:0000256" key="1">
    <source>
        <dbReference type="ARBA" id="ARBA00005443"/>
    </source>
</evidence>
<reference evidence="13" key="2">
    <citation type="submission" date="2023-06" db="EMBL/GenBank/DDBJ databases">
        <authorList>
            <consortium name="Lawrence Berkeley National Laboratory"/>
            <person name="Haridas S."/>
            <person name="Hensen N."/>
            <person name="Bonometti L."/>
            <person name="Westerberg I."/>
            <person name="Brannstrom I.O."/>
            <person name="Guillou S."/>
            <person name="Cros-Aarteil S."/>
            <person name="Calhoun S."/>
            <person name="Kuo A."/>
            <person name="Mondo S."/>
            <person name="Pangilinan J."/>
            <person name="Riley R."/>
            <person name="Labutti K."/>
            <person name="Andreopoulos B."/>
            <person name="Lipzen A."/>
            <person name="Chen C."/>
            <person name="Yanf M."/>
            <person name="Daum C."/>
            <person name="Ng V."/>
            <person name="Clum A."/>
            <person name="Steindorff A."/>
            <person name="Ohm R."/>
            <person name="Martin F."/>
            <person name="Silar P."/>
            <person name="Natvig D."/>
            <person name="Lalanne C."/>
            <person name="Gautier V."/>
            <person name="Ament-Velasquez S.L."/>
            <person name="Kruys A."/>
            <person name="Hutchinson M.I."/>
            <person name="Powell A.J."/>
            <person name="Barry K."/>
            <person name="Miller A.N."/>
            <person name="Grigoriev I.V."/>
            <person name="Debuchy R."/>
            <person name="Gladieux P."/>
            <person name="Thoren M.H."/>
            <person name="Johannesson H."/>
        </authorList>
    </citation>
    <scope>NUCLEOTIDE SEQUENCE</scope>
    <source>
        <strain evidence="13">CBS 314.62</strain>
    </source>
</reference>